<keyword evidence="4" id="KW-1185">Reference proteome</keyword>
<dbReference type="Pfam" id="PF17919">
    <property type="entry name" value="RT_RNaseH_2"/>
    <property type="match status" value="1"/>
</dbReference>
<gene>
    <name evidence="3" type="ORF">O181_014413</name>
</gene>
<feature type="region of interest" description="Disordered" evidence="1">
    <location>
        <begin position="66"/>
        <end position="100"/>
    </location>
</feature>
<name>A0A9Q3GP09_9BASI</name>
<accession>A0A9Q3GP09</accession>
<dbReference type="PANTHER" id="PTHR34072:SF52">
    <property type="entry name" value="RIBONUCLEASE H"/>
    <property type="match status" value="1"/>
</dbReference>
<evidence type="ECO:0000256" key="1">
    <source>
        <dbReference type="SAM" id="MobiDB-lite"/>
    </source>
</evidence>
<dbReference type="InterPro" id="IPR043502">
    <property type="entry name" value="DNA/RNA_pol_sf"/>
</dbReference>
<feature type="compositionally biased region" description="Acidic residues" evidence="1">
    <location>
        <begin position="75"/>
        <end position="93"/>
    </location>
</feature>
<dbReference type="SUPFAM" id="SSF56672">
    <property type="entry name" value="DNA/RNA polymerases"/>
    <property type="match status" value="1"/>
</dbReference>
<dbReference type="PANTHER" id="PTHR34072">
    <property type="entry name" value="ENZYMATIC POLYPROTEIN-RELATED"/>
    <property type="match status" value="1"/>
</dbReference>
<protein>
    <recommendedName>
        <fullName evidence="2">Reverse transcriptase/retrotransposon-derived protein RNase H-like domain-containing protein</fullName>
    </recommendedName>
</protein>
<reference evidence="3" key="1">
    <citation type="submission" date="2021-03" db="EMBL/GenBank/DDBJ databases">
        <title>Draft genome sequence of rust myrtle Austropuccinia psidii MF-1, a brazilian biotype.</title>
        <authorList>
            <person name="Quecine M.C."/>
            <person name="Pachon D.M.R."/>
            <person name="Bonatelli M.L."/>
            <person name="Correr F.H."/>
            <person name="Franceschini L.M."/>
            <person name="Leite T.F."/>
            <person name="Margarido G.R.A."/>
            <person name="Almeida C.A."/>
            <person name="Ferrarezi J.A."/>
            <person name="Labate C.A."/>
        </authorList>
    </citation>
    <scope>NUCLEOTIDE SEQUENCE</scope>
    <source>
        <strain evidence="3">MF-1</strain>
    </source>
</reference>
<feature type="domain" description="Reverse transcriptase/retrotransposon-derived protein RNase H-like" evidence="2">
    <location>
        <begin position="276"/>
        <end position="360"/>
    </location>
</feature>
<evidence type="ECO:0000313" key="4">
    <source>
        <dbReference type="Proteomes" id="UP000765509"/>
    </source>
</evidence>
<comment type="caution">
    <text evidence="3">The sequence shown here is derived from an EMBL/GenBank/DDBJ whole genome shotgun (WGS) entry which is preliminary data.</text>
</comment>
<dbReference type="Proteomes" id="UP000765509">
    <property type="component" value="Unassembled WGS sequence"/>
</dbReference>
<dbReference type="InterPro" id="IPR041577">
    <property type="entry name" value="RT_RNaseH_2"/>
</dbReference>
<evidence type="ECO:0000259" key="2">
    <source>
        <dbReference type="Pfam" id="PF17919"/>
    </source>
</evidence>
<dbReference type="AlphaFoldDB" id="A0A9Q3GP09"/>
<proteinExistence type="predicted"/>
<dbReference type="OrthoDB" id="3252467at2759"/>
<dbReference type="EMBL" id="AVOT02003832">
    <property type="protein sequence ID" value="MBW0474698.1"/>
    <property type="molecule type" value="Genomic_DNA"/>
</dbReference>
<evidence type="ECO:0000313" key="3">
    <source>
        <dbReference type="EMBL" id="MBW0474698.1"/>
    </source>
</evidence>
<organism evidence="3 4">
    <name type="scientific">Austropuccinia psidii MF-1</name>
    <dbReference type="NCBI Taxonomy" id="1389203"/>
    <lineage>
        <taxon>Eukaryota</taxon>
        <taxon>Fungi</taxon>
        <taxon>Dikarya</taxon>
        <taxon>Basidiomycota</taxon>
        <taxon>Pucciniomycotina</taxon>
        <taxon>Pucciniomycetes</taxon>
        <taxon>Pucciniales</taxon>
        <taxon>Sphaerophragmiaceae</taxon>
        <taxon>Austropuccinia</taxon>
    </lineage>
</organism>
<sequence>MKFIFLFLNNATRDPLEHTPSVHQLSENLDRVQPIEGEAPSRRGCIKSRRSKSFCGLLDGYPGISQGTRSRVGEAEDEEGEESVEEEGSEETEVAAGLAGAPESSEALNLALSNQCLVSQAEPNFLKIMEKMTQLIGQLTQEVSPKENSRALAFKTLSMNAPDYFHGDMDLPPLSFHASLEEQWGDGEDPEEIESVIKIVPLLYNHFLHALFKLKAEKLPPHHAFDNDIKMEGLLPPIGAIHSLSNHESETLWAYISSDQASLPPESLSYSPIIFNEEALSQFELLREEFTTAPIFSHFNPSLTTIVEKDASDYALGALLSQVNDSERHAIALDRHKLFPSELKYEVHDKEVLGIVWALQG</sequence>